<protein>
    <recommendedName>
        <fullName evidence="3">F-box domain-containing protein</fullName>
    </recommendedName>
</protein>
<name>A0A074VUR9_AURM1</name>
<dbReference type="RefSeq" id="XP_040878495.1">
    <property type="nucleotide sequence ID" value="XM_041026651.1"/>
</dbReference>
<dbReference type="HOGENOM" id="CLU_553187_0_0_1"/>
<gene>
    <name evidence="1" type="ORF">M437DRAFT_76605</name>
</gene>
<dbReference type="InterPro" id="IPR032675">
    <property type="entry name" value="LRR_dom_sf"/>
</dbReference>
<evidence type="ECO:0000313" key="2">
    <source>
        <dbReference type="Proteomes" id="UP000030672"/>
    </source>
</evidence>
<keyword evidence="2" id="KW-1185">Reference proteome</keyword>
<proteinExistence type="predicted"/>
<dbReference type="GeneID" id="63920024"/>
<sequence length="484" mass="54991">METLQLESLSIWSAPQSMASAALSIPEILSCMLNMLGQDRKSLRSAACVNQVWFHEATRLLWAKSDTRALMTVVPPRRTLYASKICDLKLESDSDRYNTDLDLDFELLRVLRFDNLPLPRDSNLAPYIQPTLEEVHFKDWPPTTFLEGLNKHCPRLRGFSQMSLRSNGRPGLAEFFTANKTLRSVRLTLYPQDEDEVLAATVALSKIISLEDLTLYGEISLDTMERLQRSPFASVRKLRIHIGLPALPLLSTTFSAMTRLSLELLIDSDVHALDALVGLPLVVLQLQVATGVKLSPQELLVLRNAKDLQTLSISPKPFPQRETMPRWEISNDQFKQIFANLSKLDSLLIWYALDIPSPTSALRDLGRSCPMLENLRLYCPIDITAWWDIPKPLFPRLKFAWVSSVSDRNLLGEVNETTAQLMAEILDRHAPNLDRFVALDRYGFRPTDGDYDQLSRLTMRAHGRIKETGQTRHAREENRGLATR</sequence>
<accession>A0A074VUR9</accession>
<dbReference type="Gene3D" id="3.80.10.10">
    <property type="entry name" value="Ribonuclease Inhibitor"/>
    <property type="match status" value="1"/>
</dbReference>
<dbReference type="AlphaFoldDB" id="A0A074VUR9"/>
<evidence type="ECO:0008006" key="3">
    <source>
        <dbReference type="Google" id="ProtNLM"/>
    </source>
</evidence>
<dbReference type="EMBL" id="KL584838">
    <property type="protein sequence ID" value="KEQ61472.1"/>
    <property type="molecule type" value="Genomic_DNA"/>
</dbReference>
<evidence type="ECO:0000313" key="1">
    <source>
        <dbReference type="EMBL" id="KEQ61472.1"/>
    </source>
</evidence>
<dbReference type="Proteomes" id="UP000030672">
    <property type="component" value="Unassembled WGS sequence"/>
</dbReference>
<organism evidence="1 2">
    <name type="scientific">Aureobasidium melanogenum (strain CBS 110374)</name>
    <name type="common">Aureobasidium pullulans var. melanogenum</name>
    <dbReference type="NCBI Taxonomy" id="1043003"/>
    <lineage>
        <taxon>Eukaryota</taxon>
        <taxon>Fungi</taxon>
        <taxon>Dikarya</taxon>
        <taxon>Ascomycota</taxon>
        <taxon>Pezizomycotina</taxon>
        <taxon>Dothideomycetes</taxon>
        <taxon>Dothideomycetidae</taxon>
        <taxon>Dothideales</taxon>
        <taxon>Saccotheciaceae</taxon>
        <taxon>Aureobasidium</taxon>
    </lineage>
</organism>
<reference evidence="1 2" key="1">
    <citation type="journal article" date="2014" name="BMC Genomics">
        <title>Genome sequencing of four Aureobasidium pullulans varieties: biotechnological potential, stress tolerance, and description of new species.</title>
        <authorList>
            <person name="Gostin Ar C."/>
            <person name="Ohm R.A."/>
            <person name="Kogej T."/>
            <person name="Sonjak S."/>
            <person name="Turk M."/>
            <person name="Zajc J."/>
            <person name="Zalar P."/>
            <person name="Grube M."/>
            <person name="Sun H."/>
            <person name="Han J."/>
            <person name="Sharma A."/>
            <person name="Chiniquy J."/>
            <person name="Ngan C.Y."/>
            <person name="Lipzen A."/>
            <person name="Barry K."/>
            <person name="Grigoriev I.V."/>
            <person name="Gunde-Cimerman N."/>
        </authorList>
    </citation>
    <scope>NUCLEOTIDE SEQUENCE [LARGE SCALE GENOMIC DNA]</scope>
    <source>
        <strain evidence="1 2">CBS 110374</strain>
    </source>
</reference>